<dbReference type="NCBIfam" id="TIGR04085">
    <property type="entry name" value="rSAM_more_4Fe4S"/>
    <property type="match status" value="1"/>
</dbReference>
<reference evidence="2" key="1">
    <citation type="journal article" date="2020" name="ISME J.">
        <title>Comparative genomics reveals insights into cyanobacterial evolution and habitat adaptation.</title>
        <authorList>
            <person name="Chen M.Y."/>
            <person name="Teng W.K."/>
            <person name="Zhao L."/>
            <person name="Hu C.X."/>
            <person name="Zhou Y.K."/>
            <person name="Han B.P."/>
            <person name="Song L.R."/>
            <person name="Shu W.S."/>
        </authorList>
    </citation>
    <scope>NUCLEOTIDE SEQUENCE [LARGE SCALE GENOMIC DNA]</scope>
    <source>
        <strain evidence="2">FACHB-251</strain>
    </source>
</reference>
<dbReference type="InterPro" id="IPR023885">
    <property type="entry name" value="4Fe4S-binding_SPASM_dom"/>
</dbReference>
<evidence type="ECO:0000313" key="2">
    <source>
        <dbReference type="Proteomes" id="UP000662185"/>
    </source>
</evidence>
<dbReference type="Gene3D" id="3.20.20.70">
    <property type="entry name" value="Aldolase class I"/>
    <property type="match status" value="1"/>
</dbReference>
<sequence>MFISEDMKMYPCSFMVEAGYEGTPIVGDNMADFWQNGNPFKAIRNKLASGGCSGCQKASLCLGGCPLFPEINLCPGQCSSI</sequence>
<dbReference type="SUPFAM" id="SSF102114">
    <property type="entry name" value="Radical SAM enzymes"/>
    <property type="match status" value="1"/>
</dbReference>
<gene>
    <name evidence="1" type="ORF">H6G06_26035</name>
</gene>
<evidence type="ECO:0000313" key="1">
    <source>
        <dbReference type="EMBL" id="MBD2296842.1"/>
    </source>
</evidence>
<dbReference type="InterPro" id="IPR013785">
    <property type="entry name" value="Aldolase_TIM"/>
</dbReference>
<dbReference type="AlphaFoldDB" id="A0A927A228"/>
<comment type="caution">
    <text evidence="1">The sequence shown here is derived from an EMBL/GenBank/DDBJ whole genome shotgun (WGS) entry which is preliminary data.</text>
</comment>
<name>A0A927A228_9NOST</name>
<dbReference type="EMBL" id="JACJQU010000032">
    <property type="protein sequence ID" value="MBD2296842.1"/>
    <property type="molecule type" value="Genomic_DNA"/>
</dbReference>
<protein>
    <submittedName>
        <fullName evidence="1">SPASM domain-containing protein</fullName>
    </submittedName>
</protein>
<dbReference type="Proteomes" id="UP000662185">
    <property type="component" value="Unassembled WGS sequence"/>
</dbReference>
<proteinExistence type="predicted"/>
<keyword evidence="2" id="KW-1185">Reference proteome</keyword>
<organism evidence="1 2">
    <name type="scientific">Anabaena sphaerica FACHB-251</name>
    <dbReference type="NCBI Taxonomy" id="2692883"/>
    <lineage>
        <taxon>Bacteria</taxon>
        <taxon>Bacillati</taxon>
        <taxon>Cyanobacteriota</taxon>
        <taxon>Cyanophyceae</taxon>
        <taxon>Nostocales</taxon>
        <taxon>Nostocaceae</taxon>
        <taxon>Anabaena</taxon>
    </lineage>
</organism>
<accession>A0A927A228</accession>
<dbReference type="InterPro" id="IPR058240">
    <property type="entry name" value="rSAM_sf"/>
</dbReference>